<dbReference type="OrthoDB" id="8238029at2"/>
<gene>
    <name evidence="1" type="ORF">SAMN05192530_10673</name>
</gene>
<dbReference type="AlphaFoldDB" id="A0A1H0J9F3"/>
<evidence type="ECO:0000313" key="1">
    <source>
        <dbReference type="EMBL" id="SDO40395.1"/>
    </source>
</evidence>
<protein>
    <recommendedName>
        <fullName evidence="3">DUF3606 domain-containing protein</fullName>
    </recommendedName>
</protein>
<organism evidence="1 2">
    <name type="scientific">Aureimonas jatrophae</name>
    <dbReference type="NCBI Taxonomy" id="1166073"/>
    <lineage>
        <taxon>Bacteria</taxon>
        <taxon>Pseudomonadati</taxon>
        <taxon>Pseudomonadota</taxon>
        <taxon>Alphaproteobacteria</taxon>
        <taxon>Hyphomicrobiales</taxon>
        <taxon>Aurantimonadaceae</taxon>
        <taxon>Aureimonas</taxon>
    </lineage>
</organism>
<evidence type="ECO:0008006" key="3">
    <source>
        <dbReference type="Google" id="ProtNLM"/>
    </source>
</evidence>
<dbReference type="STRING" id="1166073.SAMN05192530_10673"/>
<dbReference type="Proteomes" id="UP000198793">
    <property type="component" value="Unassembled WGS sequence"/>
</dbReference>
<dbReference type="Pfam" id="PF12244">
    <property type="entry name" value="DUF3606"/>
    <property type="match status" value="1"/>
</dbReference>
<accession>A0A1H0J9F3</accession>
<keyword evidence="2" id="KW-1185">Reference proteome</keyword>
<dbReference type="EMBL" id="FNIT01000006">
    <property type="protein sequence ID" value="SDO40395.1"/>
    <property type="molecule type" value="Genomic_DNA"/>
</dbReference>
<evidence type="ECO:0000313" key="2">
    <source>
        <dbReference type="Proteomes" id="UP000198793"/>
    </source>
</evidence>
<dbReference type="InterPro" id="IPR022037">
    <property type="entry name" value="DUF3606"/>
</dbReference>
<dbReference type="RefSeq" id="WP_090674818.1">
    <property type="nucleotide sequence ID" value="NZ_FNIT01000006.1"/>
</dbReference>
<reference evidence="1 2" key="1">
    <citation type="submission" date="2016-10" db="EMBL/GenBank/DDBJ databases">
        <authorList>
            <person name="de Groot N.N."/>
        </authorList>
    </citation>
    <scope>NUCLEOTIDE SEQUENCE [LARGE SCALE GENOMIC DNA]</scope>
    <source>
        <strain evidence="2">L7-484,KACC 16230,DSM 25025</strain>
    </source>
</reference>
<name>A0A1H0J9F3_9HYPH</name>
<proteinExistence type="predicted"/>
<sequence length="60" mass="6932">MADNLKRRQPEDPTKVNVNEKWEVDYWTNKWGVTEQQLRDAVKSVGVMTKDVAKKLGKTA</sequence>